<organism evidence="2 3">
    <name type="scientific">Tetradesmus obliquus</name>
    <name type="common">Green alga</name>
    <name type="synonym">Acutodesmus obliquus</name>
    <dbReference type="NCBI Taxonomy" id="3088"/>
    <lineage>
        <taxon>Eukaryota</taxon>
        <taxon>Viridiplantae</taxon>
        <taxon>Chlorophyta</taxon>
        <taxon>core chlorophytes</taxon>
        <taxon>Chlorophyceae</taxon>
        <taxon>CS clade</taxon>
        <taxon>Sphaeropleales</taxon>
        <taxon>Scenedesmaceae</taxon>
        <taxon>Tetradesmus</taxon>
    </lineage>
</organism>
<accession>A0A383VKW5</accession>
<proteinExistence type="predicted"/>
<evidence type="ECO:0000313" key="2">
    <source>
        <dbReference type="EMBL" id="SZX65372.1"/>
    </source>
</evidence>
<feature type="compositionally biased region" description="Low complexity" evidence="1">
    <location>
        <begin position="570"/>
        <end position="583"/>
    </location>
</feature>
<keyword evidence="3" id="KW-1185">Reference proteome</keyword>
<reference evidence="2 3" key="1">
    <citation type="submission" date="2016-10" db="EMBL/GenBank/DDBJ databases">
        <authorList>
            <person name="Cai Z."/>
        </authorList>
    </citation>
    <scope>NUCLEOTIDE SEQUENCE [LARGE SCALE GENOMIC DNA]</scope>
</reference>
<evidence type="ECO:0000313" key="3">
    <source>
        <dbReference type="Proteomes" id="UP000256970"/>
    </source>
</evidence>
<feature type="region of interest" description="Disordered" evidence="1">
    <location>
        <begin position="1359"/>
        <end position="1382"/>
    </location>
</feature>
<dbReference type="STRING" id="3088.A0A383VKW5"/>
<dbReference type="Proteomes" id="UP000256970">
    <property type="component" value="Unassembled WGS sequence"/>
</dbReference>
<gene>
    <name evidence="2" type="ORF">BQ4739_LOCUS5807</name>
</gene>
<sequence>MPAGRGCACKAGFGSHVPGWKTEQYPVKPPACRLFFPASDSLYNSSITFLPAGQGSGRCFCFPCPANYTSTGGALNSSSSACALRLPSVLLAVNYTLGASGSSNSSRCGPSLINAAMTRLRAALKQQANVTARAATGCGPMPGASSTAGSTLQLSVRLAYAGSNAQQVLPKFTSIAKTINTNRCAYGVCNGLRAVSKGAVSVTAAAATTRTTGIPASPPGPPPACAPPKCDDKVCQTGSCSAGKCSYTPVADGTNCTDGPVKGKCQAGFCVGMTANIDAAAQGQTEPVIFKARFASTAGLNGSTQVVLHGRKGNTTDGIGDVLGTLFDDGLRVHDDRYANDGLFSNVIFVDFPKTNEAVYRNFYVSLLDRDVSSQVVITAITTDFDVFIQIFPTADLVSTAQEQLDEIQAAGATPEAATQQMYDLLIRLTGSGGQRRRLSDAAAAAAAAAVVTPGAVTFNNFTSIIPKIKNGTVRKVTERRIEFLTQEDFPCLILATDDYGKPCSSSRRSRSLLQYNLGQQQQEDLHTSDSSSVSNSLTEQVQQLLLQQDQAGVVAADYPQQPPHSTVGSSSSSSSRSSAGSSVLETGSTAFPLRQLQQTQKCSTSRGSVLVLAPYLRENRCAFGDEAPEIALLLGAAGYNVTFKCNDPNLCPVGPPSLDDYQGWSKHAFVVVCSIGDDSSAGETPIIMSGASLDFLNTDYNLDWQAGRMVLTADGRFALRPSWFEKYRDDPKTAPGRTIVLFSSDRSAVNSGSDAAQQQRGFPQAFWGMTGSISYAGYTNYLSRSFPAGASPGVAMARHLLANGTAGNFTGTGAVDQRTGAVFKSYAFRPAATLTDRCAATCGDVRCNTEAGEVCNALTGTCDTKCDGKDDGTPCKLRGYESMCVAGVCKDLCKSALCSATSCRELLVPEGSLCPPAAGVCNSKNKTDGTACDYSASTPGACSGGLCARLYIIYYRVEGPVASFPSPLSSTAALTSFGSSVGNSLSLPAGYPASNVQTTVLKTLSRRSTPSNSGSSGGAVVAEASASSNRTVRAVAPKVTETQAVLFKSSFPESSLLSLEMEFFILASPARMLLVTPYGPGLSVQRADSNGNILNAVDYCVVRQTPCAASNACQNATCVPRTGECTINNLPDGTSCNGNTIVNGTCRAAICAAQATVCSNNPCGSIEFAVNGSCSAARRAAGTKQLAFTCTCQPRYTWVNGACIANTCFNKPCNIIANTVHDACSDAPGSFTGFACKCTVGLAWSDRLSGCTDPACAANPCGQVAFAVDRSCQPSPFAPGYRCGCVTGYVWNRDAVKCVDFCAPYSSTECRRADCNATATTISFSNINEGGSCTIPANRRRQAGSPGICRSGNCTAPPALPSPSPSTPPSASPSPSPSPSPSGPTCDVGGCAAALPPNTCYEYGGLCPANGSLTCEFNDGPYWSSCSLAQGENGLCNMFIGVPNECVRESLRCGR</sequence>
<name>A0A383VKW5_TETOB</name>
<protein>
    <submittedName>
        <fullName evidence="2">Uncharacterized protein</fullName>
    </submittedName>
</protein>
<evidence type="ECO:0000256" key="1">
    <source>
        <dbReference type="SAM" id="MobiDB-lite"/>
    </source>
</evidence>
<dbReference type="EMBL" id="FNXT01000622">
    <property type="protein sequence ID" value="SZX65372.1"/>
    <property type="molecule type" value="Genomic_DNA"/>
</dbReference>
<feature type="region of interest" description="Disordered" evidence="1">
    <location>
        <begin position="558"/>
        <end position="584"/>
    </location>
</feature>